<accession>A0A2G8RJH4</accession>
<organism evidence="1 2">
    <name type="scientific">Puniceibacterium antarcticum</name>
    <dbReference type="NCBI Taxonomy" id="1206336"/>
    <lineage>
        <taxon>Bacteria</taxon>
        <taxon>Pseudomonadati</taxon>
        <taxon>Pseudomonadota</taxon>
        <taxon>Alphaproteobacteria</taxon>
        <taxon>Rhodobacterales</taxon>
        <taxon>Paracoccaceae</taxon>
        <taxon>Puniceibacterium</taxon>
    </lineage>
</organism>
<gene>
    <name evidence="1" type="ORF">P775_02805</name>
</gene>
<evidence type="ECO:0000313" key="1">
    <source>
        <dbReference type="EMBL" id="PIL21724.1"/>
    </source>
</evidence>
<sequence>MDGEALAAYIRQVLAPKLLPGTVVICDDLPARCNKDAARALKDVGC</sequence>
<comment type="caution">
    <text evidence="1">The sequence shown here is derived from an EMBL/GenBank/DDBJ whole genome shotgun (WGS) entry which is preliminary data.</text>
</comment>
<name>A0A2G8RJH4_9RHOB</name>
<protein>
    <submittedName>
        <fullName evidence="1">Uncharacterized protein</fullName>
    </submittedName>
</protein>
<dbReference type="Proteomes" id="UP000231259">
    <property type="component" value="Unassembled WGS sequence"/>
</dbReference>
<keyword evidence="2" id="KW-1185">Reference proteome</keyword>
<dbReference type="AlphaFoldDB" id="A0A2G8RJH4"/>
<evidence type="ECO:0000313" key="2">
    <source>
        <dbReference type="Proteomes" id="UP000231259"/>
    </source>
</evidence>
<dbReference type="EMBL" id="AWWI01000026">
    <property type="protein sequence ID" value="PIL21724.1"/>
    <property type="molecule type" value="Genomic_DNA"/>
</dbReference>
<reference evidence="1 2" key="1">
    <citation type="submission" date="2013-09" db="EMBL/GenBank/DDBJ databases">
        <title>Genome sequencing of Phaeobacter antarcticus sp. nov. SM1211.</title>
        <authorList>
            <person name="Zhang X.-Y."/>
            <person name="Liu C."/>
            <person name="Chen X.-L."/>
            <person name="Xie B.-B."/>
            <person name="Qin Q.-L."/>
            <person name="Rong J.-C."/>
            <person name="Zhang Y.-Z."/>
        </authorList>
    </citation>
    <scope>NUCLEOTIDE SEQUENCE [LARGE SCALE GENOMIC DNA]</scope>
    <source>
        <strain evidence="1 2">SM1211</strain>
    </source>
</reference>
<proteinExistence type="predicted"/>